<evidence type="ECO:0000313" key="2">
    <source>
        <dbReference type="EMBL" id="KKM05083.1"/>
    </source>
</evidence>
<dbReference type="CDD" id="cd00093">
    <property type="entry name" value="HTH_XRE"/>
    <property type="match status" value="1"/>
</dbReference>
<dbReference type="PROSITE" id="PS50943">
    <property type="entry name" value="HTH_CROC1"/>
    <property type="match status" value="1"/>
</dbReference>
<dbReference type="Pfam" id="PF13560">
    <property type="entry name" value="HTH_31"/>
    <property type="match status" value="1"/>
</dbReference>
<dbReference type="InterPro" id="IPR010982">
    <property type="entry name" value="Lambda_DNA-bd_dom_sf"/>
</dbReference>
<dbReference type="InterPro" id="IPR001387">
    <property type="entry name" value="Cro/C1-type_HTH"/>
</dbReference>
<dbReference type="SUPFAM" id="SSF47413">
    <property type="entry name" value="lambda repressor-like DNA-binding domains"/>
    <property type="match status" value="1"/>
</dbReference>
<proteinExistence type="predicted"/>
<evidence type="ECO:0000259" key="1">
    <source>
        <dbReference type="PROSITE" id="PS50943"/>
    </source>
</evidence>
<feature type="non-terminal residue" evidence="2">
    <location>
        <position position="35"/>
    </location>
</feature>
<dbReference type="Gene3D" id="1.10.260.40">
    <property type="entry name" value="lambda repressor-like DNA-binding domains"/>
    <property type="match status" value="1"/>
</dbReference>
<reference evidence="2" key="1">
    <citation type="journal article" date="2015" name="Nature">
        <title>Complex archaea that bridge the gap between prokaryotes and eukaryotes.</title>
        <authorList>
            <person name="Spang A."/>
            <person name="Saw J.H."/>
            <person name="Jorgensen S.L."/>
            <person name="Zaremba-Niedzwiedzka K."/>
            <person name="Martijn J."/>
            <person name="Lind A.E."/>
            <person name="van Eijk R."/>
            <person name="Schleper C."/>
            <person name="Guy L."/>
            <person name="Ettema T.J."/>
        </authorList>
    </citation>
    <scope>NUCLEOTIDE SEQUENCE</scope>
</reference>
<name>A0A0F9K1K3_9ZZZZ</name>
<gene>
    <name evidence="2" type="ORF">LCGC14_1757650</name>
</gene>
<comment type="caution">
    <text evidence="2">The sequence shown here is derived from an EMBL/GenBank/DDBJ whole genome shotgun (WGS) entry which is preliminary data.</text>
</comment>
<organism evidence="2">
    <name type="scientific">marine sediment metagenome</name>
    <dbReference type="NCBI Taxonomy" id="412755"/>
    <lineage>
        <taxon>unclassified sequences</taxon>
        <taxon>metagenomes</taxon>
        <taxon>ecological metagenomes</taxon>
    </lineage>
</organism>
<dbReference type="AlphaFoldDB" id="A0A0F9K1K3"/>
<dbReference type="GO" id="GO:0003677">
    <property type="term" value="F:DNA binding"/>
    <property type="evidence" value="ECO:0007669"/>
    <property type="project" value="InterPro"/>
</dbReference>
<accession>A0A0F9K1K3</accession>
<sequence>MATPETIRTARLAAGLTQETAARQCGVSYNTWARW</sequence>
<protein>
    <recommendedName>
        <fullName evidence="1">HTH cro/C1-type domain-containing protein</fullName>
    </recommendedName>
</protein>
<dbReference type="EMBL" id="LAZR01016304">
    <property type="protein sequence ID" value="KKM05083.1"/>
    <property type="molecule type" value="Genomic_DNA"/>
</dbReference>
<feature type="domain" description="HTH cro/C1-type" evidence="1">
    <location>
        <begin position="7"/>
        <end position="31"/>
    </location>
</feature>